<evidence type="ECO:0000256" key="5">
    <source>
        <dbReference type="ARBA" id="ARBA00022801"/>
    </source>
</evidence>
<evidence type="ECO:0000256" key="7">
    <source>
        <dbReference type="ARBA" id="ARBA00023157"/>
    </source>
</evidence>
<dbReference type="EC" id="3.1.1.-" evidence="8"/>
<feature type="region of interest" description="Disordered" evidence="9">
    <location>
        <begin position="514"/>
        <end position="534"/>
    </location>
</feature>
<gene>
    <name evidence="10" type="ORF">BU23DRAFT_528076</name>
</gene>
<evidence type="ECO:0000313" key="11">
    <source>
        <dbReference type="Proteomes" id="UP000800036"/>
    </source>
</evidence>
<feature type="chain" id="PRO_5025713253" description="Carboxylic ester hydrolase" evidence="8">
    <location>
        <begin position="19"/>
        <end position="560"/>
    </location>
</feature>
<evidence type="ECO:0000256" key="3">
    <source>
        <dbReference type="ARBA" id="ARBA00022723"/>
    </source>
</evidence>
<evidence type="ECO:0000256" key="6">
    <source>
        <dbReference type="ARBA" id="ARBA00022837"/>
    </source>
</evidence>
<organism evidence="10 11">
    <name type="scientific">Bimuria novae-zelandiae CBS 107.79</name>
    <dbReference type="NCBI Taxonomy" id="1447943"/>
    <lineage>
        <taxon>Eukaryota</taxon>
        <taxon>Fungi</taxon>
        <taxon>Dikarya</taxon>
        <taxon>Ascomycota</taxon>
        <taxon>Pezizomycotina</taxon>
        <taxon>Dothideomycetes</taxon>
        <taxon>Pleosporomycetidae</taxon>
        <taxon>Pleosporales</taxon>
        <taxon>Massarineae</taxon>
        <taxon>Didymosphaeriaceae</taxon>
        <taxon>Bimuria</taxon>
    </lineage>
</organism>
<dbReference type="SUPFAM" id="SSF53474">
    <property type="entry name" value="alpha/beta-Hydrolases"/>
    <property type="match status" value="1"/>
</dbReference>
<reference evidence="10" key="1">
    <citation type="journal article" date="2020" name="Stud. Mycol.">
        <title>101 Dothideomycetes genomes: a test case for predicting lifestyles and emergence of pathogens.</title>
        <authorList>
            <person name="Haridas S."/>
            <person name="Albert R."/>
            <person name="Binder M."/>
            <person name="Bloem J."/>
            <person name="Labutti K."/>
            <person name="Salamov A."/>
            <person name="Andreopoulos B."/>
            <person name="Baker S."/>
            <person name="Barry K."/>
            <person name="Bills G."/>
            <person name="Bluhm B."/>
            <person name="Cannon C."/>
            <person name="Castanera R."/>
            <person name="Culley D."/>
            <person name="Daum C."/>
            <person name="Ezra D."/>
            <person name="Gonzalez J."/>
            <person name="Henrissat B."/>
            <person name="Kuo A."/>
            <person name="Liang C."/>
            <person name="Lipzen A."/>
            <person name="Lutzoni F."/>
            <person name="Magnuson J."/>
            <person name="Mondo S."/>
            <person name="Nolan M."/>
            <person name="Ohm R."/>
            <person name="Pangilinan J."/>
            <person name="Park H.-J."/>
            <person name="Ramirez L."/>
            <person name="Alfaro M."/>
            <person name="Sun H."/>
            <person name="Tritt A."/>
            <person name="Yoshinaga Y."/>
            <person name="Zwiers L.-H."/>
            <person name="Turgeon B."/>
            <person name="Goodwin S."/>
            <person name="Spatafora J."/>
            <person name="Crous P."/>
            <person name="Grigoriev I."/>
        </authorList>
    </citation>
    <scope>NUCLEOTIDE SEQUENCE</scope>
    <source>
        <strain evidence="10">CBS 107.79</strain>
    </source>
</reference>
<dbReference type="OrthoDB" id="3039123at2759"/>
<proteinExistence type="inferred from homology"/>
<keyword evidence="4 8" id="KW-0732">Signal</keyword>
<evidence type="ECO:0000313" key="10">
    <source>
        <dbReference type="EMBL" id="KAF1976961.1"/>
    </source>
</evidence>
<dbReference type="PANTHER" id="PTHR33938">
    <property type="entry name" value="FERULOYL ESTERASE B-RELATED"/>
    <property type="match status" value="1"/>
</dbReference>
<dbReference type="PANTHER" id="PTHR33938:SF8">
    <property type="entry name" value="CARBOXYLIC ESTER HYDROLASE"/>
    <property type="match status" value="1"/>
</dbReference>
<dbReference type="InterPro" id="IPR011118">
    <property type="entry name" value="Tannase/feruloyl_esterase"/>
</dbReference>
<dbReference type="Gene3D" id="3.40.50.1820">
    <property type="entry name" value="alpha/beta hydrolase"/>
    <property type="match status" value="1"/>
</dbReference>
<evidence type="ECO:0000256" key="2">
    <source>
        <dbReference type="ARBA" id="ARBA00022487"/>
    </source>
</evidence>
<sequence length="560" mass="61871">MLSKITFVWLAATWAVKSNDEIELVAPICDSATFRPPNLGARVVVKSIEAEVQRNYTSQGGVHGLPDIDGLNFCQLKAHLNHEGTDDDVLVEVWLPLGRDSWNGRFQATGGSGMATGVLGQHLGQAVKQGYAASSTDGGHPPINTDASWVLKPDGTIDWNLLTNFATRSLVESIILGKSLTEQFYQEKPKYSYWNGCSQGGRQGYMLAQEHPDLLDGILANAPALSLTRLVMAEFWPQLVMKEEGLWVSSCEFNYFRQKAMESCDMMDGVSDGIISEFELCDFDPLHVIGQVFYCDENPVEVSRAMANIVKRINEGPRTPLKVPLWHGFTHGTDFERLAGITTSTDGVRMPKPLHISMNFIRSFVLKDETFNVTRLNYADFMALWKADLTRLQSSGTKLLSWHGVNDPLIPYQSTVQYRKRVEMLMGGANEVDNFYRLFLAPGVAHCARGNGPVPTDPLAALVEWVEDGIPPETLEAETTTYEGDRVTRQLCAWPGKARYMGAGDAKRASSWSCHGGTERSVENEDHAAPEEDYESDRAAQLLGGLKDRIEGLGMGLTIG</sequence>
<dbReference type="GO" id="GO:0046872">
    <property type="term" value="F:metal ion binding"/>
    <property type="evidence" value="ECO:0007669"/>
    <property type="project" value="UniProtKB-KW"/>
</dbReference>
<dbReference type="Proteomes" id="UP000800036">
    <property type="component" value="Unassembled WGS sequence"/>
</dbReference>
<keyword evidence="2" id="KW-0719">Serine esterase</keyword>
<keyword evidence="11" id="KW-1185">Reference proteome</keyword>
<feature type="compositionally biased region" description="Basic and acidic residues" evidence="9">
    <location>
        <begin position="517"/>
        <end position="530"/>
    </location>
</feature>
<dbReference type="AlphaFoldDB" id="A0A6A5VIB8"/>
<evidence type="ECO:0000256" key="8">
    <source>
        <dbReference type="RuleBase" id="RU361238"/>
    </source>
</evidence>
<dbReference type="GO" id="GO:0030600">
    <property type="term" value="F:feruloyl esterase activity"/>
    <property type="evidence" value="ECO:0007669"/>
    <property type="project" value="UniProtKB-ARBA"/>
</dbReference>
<feature type="signal peptide" evidence="8">
    <location>
        <begin position="1"/>
        <end position="18"/>
    </location>
</feature>
<name>A0A6A5VIB8_9PLEO</name>
<evidence type="ECO:0000256" key="4">
    <source>
        <dbReference type="ARBA" id="ARBA00022729"/>
    </source>
</evidence>
<keyword evidence="7" id="KW-1015">Disulfide bond</keyword>
<dbReference type="EMBL" id="ML976665">
    <property type="protein sequence ID" value="KAF1976961.1"/>
    <property type="molecule type" value="Genomic_DNA"/>
</dbReference>
<keyword evidence="5 8" id="KW-0378">Hydrolase</keyword>
<evidence type="ECO:0000256" key="1">
    <source>
        <dbReference type="ARBA" id="ARBA00006249"/>
    </source>
</evidence>
<evidence type="ECO:0000256" key="9">
    <source>
        <dbReference type="SAM" id="MobiDB-lite"/>
    </source>
</evidence>
<protein>
    <recommendedName>
        <fullName evidence="8">Carboxylic ester hydrolase</fullName>
        <ecNumber evidence="8">3.1.1.-</ecNumber>
    </recommendedName>
</protein>
<dbReference type="InterPro" id="IPR029058">
    <property type="entry name" value="AB_hydrolase_fold"/>
</dbReference>
<keyword evidence="3" id="KW-0479">Metal-binding</keyword>
<dbReference type="Pfam" id="PF07519">
    <property type="entry name" value="Tannase"/>
    <property type="match status" value="1"/>
</dbReference>
<keyword evidence="6" id="KW-0106">Calcium</keyword>
<comment type="similarity">
    <text evidence="1 8">Belongs to the tannase family.</text>
</comment>
<accession>A0A6A5VIB8</accession>